<feature type="compositionally biased region" description="Polar residues" evidence="1">
    <location>
        <begin position="1"/>
        <end position="14"/>
    </location>
</feature>
<sequence>MNASNTLENGSLNGTALPPPLSPDSFPDDPSTGTTTSNASYVDTDANDAGDDIVLSANDRISLNVTLHALKTARTNLASADILKAKAAHWQILTTVSHLTGFLDAKGLARNAVPNQGFQGLFYSPEPPRLNLWLDSIEAALTQLLAVPPETRSFKKAAIGAIGRILFAQGAAEVVGSAFELFNPATP</sequence>
<proteinExistence type="predicted"/>
<name>A0A426V8M2_9BURK</name>
<evidence type="ECO:0000313" key="3">
    <source>
        <dbReference type="Proteomes" id="UP000269265"/>
    </source>
</evidence>
<dbReference type="AlphaFoldDB" id="A0A426V8M2"/>
<gene>
    <name evidence="2" type="ORF">EIP75_16155</name>
</gene>
<dbReference type="Proteomes" id="UP000269265">
    <property type="component" value="Unassembled WGS sequence"/>
</dbReference>
<dbReference type="EMBL" id="RSED01000013">
    <property type="protein sequence ID" value="RRS03223.1"/>
    <property type="molecule type" value="Genomic_DNA"/>
</dbReference>
<dbReference type="RefSeq" id="WP_125244315.1">
    <property type="nucleotide sequence ID" value="NZ_RSED01000013.1"/>
</dbReference>
<feature type="compositionally biased region" description="Low complexity" evidence="1">
    <location>
        <begin position="23"/>
        <end position="37"/>
    </location>
</feature>
<reference evidence="2 3" key="1">
    <citation type="submission" date="2018-12" db="EMBL/GenBank/DDBJ databases">
        <title>The whole draft genome of Aquabacterium sp. SJQ9.</title>
        <authorList>
            <person name="Sun L."/>
            <person name="Gao X."/>
            <person name="Chen W."/>
            <person name="Huang K."/>
        </authorList>
    </citation>
    <scope>NUCLEOTIDE SEQUENCE [LARGE SCALE GENOMIC DNA]</scope>
    <source>
        <strain evidence="2 3">SJQ9</strain>
    </source>
</reference>
<protein>
    <submittedName>
        <fullName evidence="2">Uncharacterized protein</fullName>
    </submittedName>
</protein>
<evidence type="ECO:0000256" key="1">
    <source>
        <dbReference type="SAM" id="MobiDB-lite"/>
    </source>
</evidence>
<keyword evidence="3" id="KW-1185">Reference proteome</keyword>
<evidence type="ECO:0000313" key="2">
    <source>
        <dbReference type="EMBL" id="RRS03223.1"/>
    </source>
</evidence>
<feature type="region of interest" description="Disordered" evidence="1">
    <location>
        <begin position="1"/>
        <end position="43"/>
    </location>
</feature>
<comment type="caution">
    <text evidence="2">The sequence shown here is derived from an EMBL/GenBank/DDBJ whole genome shotgun (WGS) entry which is preliminary data.</text>
</comment>
<accession>A0A426V8M2</accession>
<organism evidence="2 3">
    <name type="scientific">Aquabacterium soli</name>
    <dbReference type="NCBI Taxonomy" id="2493092"/>
    <lineage>
        <taxon>Bacteria</taxon>
        <taxon>Pseudomonadati</taxon>
        <taxon>Pseudomonadota</taxon>
        <taxon>Betaproteobacteria</taxon>
        <taxon>Burkholderiales</taxon>
        <taxon>Aquabacterium</taxon>
    </lineage>
</organism>